<dbReference type="PANTHER" id="PTHR10622">
    <property type="entry name" value="HET DOMAIN-CONTAINING PROTEIN"/>
    <property type="match status" value="1"/>
</dbReference>
<reference evidence="2 3" key="1">
    <citation type="submission" date="2016-05" db="EMBL/GenBank/DDBJ databases">
        <title>A degradative enzymes factory behind the ericoid mycorrhizal symbiosis.</title>
        <authorList>
            <consortium name="DOE Joint Genome Institute"/>
            <person name="Martino E."/>
            <person name="Morin E."/>
            <person name="Grelet G."/>
            <person name="Kuo A."/>
            <person name="Kohler A."/>
            <person name="Daghino S."/>
            <person name="Barry K."/>
            <person name="Choi C."/>
            <person name="Cichocki N."/>
            <person name="Clum A."/>
            <person name="Copeland A."/>
            <person name="Hainaut M."/>
            <person name="Haridas S."/>
            <person name="Labutti K."/>
            <person name="Lindquist E."/>
            <person name="Lipzen A."/>
            <person name="Khouja H.-R."/>
            <person name="Murat C."/>
            <person name="Ohm R."/>
            <person name="Olson A."/>
            <person name="Spatafora J."/>
            <person name="Veneault-Fourrey C."/>
            <person name="Henrissat B."/>
            <person name="Grigoriev I."/>
            <person name="Martin F."/>
            <person name="Perotto S."/>
        </authorList>
    </citation>
    <scope>NUCLEOTIDE SEQUENCE [LARGE SCALE GENOMIC DNA]</scope>
    <source>
        <strain evidence="2 3">UAMH 7357</strain>
    </source>
</reference>
<dbReference type="STRING" id="1745343.A0A2J6PIE9"/>
<organism evidence="2 3">
    <name type="scientific">Hyaloscypha hepaticicola</name>
    <dbReference type="NCBI Taxonomy" id="2082293"/>
    <lineage>
        <taxon>Eukaryota</taxon>
        <taxon>Fungi</taxon>
        <taxon>Dikarya</taxon>
        <taxon>Ascomycota</taxon>
        <taxon>Pezizomycotina</taxon>
        <taxon>Leotiomycetes</taxon>
        <taxon>Helotiales</taxon>
        <taxon>Hyaloscyphaceae</taxon>
        <taxon>Hyaloscypha</taxon>
    </lineage>
</organism>
<dbReference type="AlphaFoldDB" id="A0A2J6PIE9"/>
<accession>A0A2J6PIE9</accession>
<keyword evidence="3" id="KW-1185">Reference proteome</keyword>
<dbReference type="Proteomes" id="UP000235672">
    <property type="component" value="Unassembled WGS sequence"/>
</dbReference>
<dbReference type="OrthoDB" id="674604at2759"/>
<dbReference type="Pfam" id="PF06985">
    <property type="entry name" value="HET"/>
    <property type="match status" value="1"/>
</dbReference>
<feature type="domain" description="Heterokaryon incompatibility" evidence="1">
    <location>
        <begin position="22"/>
        <end position="114"/>
    </location>
</feature>
<proteinExistence type="predicted"/>
<evidence type="ECO:0000259" key="1">
    <source>
        <dbReference type="Pfam" id="PF06985"/>
    </source>
</evidence>
<gene>
    <name evidence="2" type="ORF">NA56DRAFT_415303</name>
</gene>
<evidence type="ECO:0000313" key="2">
    <source>
        <dbReference type="EMBL" id="PMD13759.1"/>
    </source>
</evidence>
<protein>
    <submittedName>
        <fullName evidence="2">HET-domain-containing protein</fullName>
    </submittedName>
</protein>
<evidence type="ECO:0000313" key="3">
    <source>
        <dbReference type="Proteomes" id="UP000235672"/>
    </source>
</evidence>
<dbReference type="InterPro" id="IPR010730">
    <property type="entry name" value="HET"/>
</dbReference>
<dbReference type="EMBL" id="KZ613528">
    <property type="protein sequence ID" value="PMD13759.1"/>
    <property type="molecule type" value="Genomic_DNA"/>
</dbReference>
<dbReference type="PANTHER" id="PTHR10622:SF10">
    <property type="entry name" value="HET DOMAIN-CONTAINING PROTEIN"/>
    <property type="match status" value="1"/>
</dbReference>
<name>A0A2J6PIE9_9HELO</name>
<sequence>MRLINLKTLVVKEFIESDCPPYVILSHTWGADEVSLQMLQTGGVEALAGYEKIKSFCRQGAANGFEWGWVDTCCIDKTSSAELSEAINSMYRWYQEADVCYAYLADVSSNQQPDLQKEEFAKSRWFTRGWTLQELLAPSAVVFYLNDWTEYGTKTTLQHIISKITGIPVRALLQETKKFCIAEKMS</sequence>